<keyword evidence="1" id="KW-0812">Transmembrane</keyword>
<dbReference type="AlphaFoldDB" id="A0A3L6ZJZ5"/>
<reference evidence="2 3" key="1">
    <citation type="submission" date="2018-10" db="EMBL/GenBank/DDBJ databases">
        <authorList>
            <person name="Li J."/>
        </authorList>
    </citation>
    <scope>NUCLEOTIDE SEQUENCE [LARGE SCALE GENOMIC DNA]</scope>
    <source>
        <strain evidence="2 3">CCTCC AB209002</strain>
    </source>
</reference>
<dbReference type="RefSeq" id="WP_121673920.1">
    <property type="nucleotide sequence ID" value="NZ_BMXM01000003.1"/>
</dbReference>
<sequence>MPELAYFPWFAWIVIVGIVMGGIVTVVKMRSERNDSTAKALEQNTTVNEALVARLEGIDARLARLEKTLDDIPS</sequence>
<evidence type="ECO:0000313" key="2">
    <source>
        <dbReference type="EMBL" id="RLP68309.1"/>
    </source>
</evidence>
<dbReference type="EMBL" id="RCUV01000021">
    <property type="protein sequence ID" value="RLP68309.1"/>
    <property type="molecule type" value="Genomic_DNA"/>
</dbReference>
<keyword evidence="3" id="KW-1185">Reference proteome</keyword>
<accession>A0A3L6ZJZ5</accession>
<name>A0A3L6ZJZ5_9MICO</name>
<keyword evidence="1" id="KW-0472">Membrane</keyword>
<evidence type="ECO:0000313" key="3">
    <source>
        <dbReference type="Proteomes" id="UP000270299"/>
    </source>
</evidence>
<keyword evidence="1" id="KW-1133">Transmembrane helix</keyword>
<comment type="caution">
    <text evidence="2">The sequence shown here is derived from an EMBL/GenBank/DDBJ whole genome shotgun (WGS) entry which is preliminary data.</text>
</comment>
<dbReference type="OrthoDB" id="5118852at2"/>
<feature type="transmembrane region" description="Helical" evidence="1">
    <location>
        <begin position="6"/>
        <end position="27"/>
    </location>
</feature>
<evidence type="ECO:0000256" key="1">
    <source>
        <dbReference type="SAM" id="Phobius"/>
    </source>
</evidence>
<proteinExistence type="predicted"/>
<protein>
    <submittedName>
        <fullName evidence="2">Uncharacterized protein</fullName>
    </submittedName>
</protein>
<dbReference type="Proteomes" id="UP000270299">
    <property type="component" value="Unassembled WGS sequence"/>
</dbReference>
<gene>
    <name evidence="2" type="ORF">D9V29_13850</name>
</gene>
<organism evidence="2 3">
    <name type="scientific">Mycetocola manganoxydans</name>
    <dbReference type="NCBI Taxonomy" id="699879"/>
    <lineage>
        <taxon>Bacteria</taxon>
        <taxon>Bacillati</taxon>
        <taxon>Actinomycetota</taxon>
        <taxon>Actinomycetes</taxon>
        <taxon>Micrococcales</taxon>
        <taxon>Microbacteriaceae</taxon>
        <taxon>Mycetocola</taxon>
    </lineage>
</organism>